<dbReference type="PANTHER" id="PTHR13255">
    <property type="entry name" value="ATAXIN-10"/>
    <property type="match status" value="1"/>
</dbReference>
<dbReference type="InParanoid" id="A0A6I8P5R2"/>
<dbReference type="GO" id="GO:0005829">
    <property type="term" value="C:cytosol"/>
    <property type="evidence" value="ECO:0000318"/>
    <property type="project" value="GO_Central"/>
</dbReference>
<reference evidence="9" key="2">
    <citation type="submission" date="2025-08" db="UniProtKB">
        <authorList>
            <consortium name="Ensembl"/>
        </authorList>
    </citation>
    <scope>IDENTIFICATION</scope>
    <source>
        <strain evidence="9">Glennie</strain>
    </source>
</reference>
<dbReference type="KEGG" id="oaa:103169670"/>
<comment type="similarity">
    <text evidence="2">Belongs to the ataxin-10 family.</text>
</comment>
<dbReference type="OMA" id="CAWESPP"/>
<keyword evidence="5" id="KW-0131">Cell cycle</keyword>
<reference evidence="9" key="3">
    <citation type="submission" date="2025-09" db="UniProtKB">
        <authorList>
            <consortium name="Ensembl"/>
        </authorList>
    </citation>
    <scope>IDENTIFICATION</scope>
    <source>
        <strain evidence="9">Glennie</strain>
    </source>
</reference>
<evidence type="ECO:0000256" key="5">
    <source>
        <dbReference type="ARBA" id="ARBA00023306"/>
    </source>
</evidence>
<proteinExistence type="inferred from homology"/>
<gene>
    <name evidence="9" type="primary">ATXN10</name>
</gene>
<evidence type="ECO:0000256" key="2">
    <source>
        <dbReference type="ARBA" id="ARBA00008384"/>
    </source>
</evidence>
<keyword evidence="10" id="KW-1185">Reference proteome</keyword>
<dbReference type="PANTHER" id="PTHR13255:SF0">
    <property type="entry name" value="ATAXIN-10"/>
    <property type="match status" value="1"/>
</dbReference>
<dbReference type="SUPFAM" id="SSF48371">
    <property type="entry name" value="ARM repeat"/>
    <property type="match status" value="1"/>
</dbReference>
<keyword evidence="4" id="KW-0132">Cell division</keyword>
<evidence type="ECO:0000256" key="4">
    <source>
        <dbReference type="ARBA" id="ARBA00022618"/>
    </source>
</evidence>
<comment type="function">
    <text evidence="6">May play a role in the regulation of cytokinesis. May play a role in signaling by stimulating protein glycosylation. Induces neuritogenesis by activating the Ras-MAP kinase pathway and is necessary for the survival of cerebellar neurons. Does not appear to play a major role in ciliogenesis.</text>
</comment>
<evidence type="ECO:0000313" key="9">
    <source>
        <dbReference type="Ensembl" id="ENSOANP00000049385.1"/>
    </source>
</evidence>
<name>A0A6I8P5R2_ORNAN</name>
<dbReference type="GO" id="GO:0031175">
    <property type="term" value="P:neuron projection development"/>
    <property type="evidence" value="ECO:0000318"/>
    <property type="project" value="GO_Central"/>
</dbReference>
<dbReference type="InterPro" id="IPR016024">
    <property type="entry name" value="ARM-type_fold"/>
</dbReference>
<dbReference type="GO" id="GO:0051301">
    <property type="term" value="P:cell division"/>
    <property type="evidence" value="ECO:0007669"/>
    <property type="project" value="UniProtKB-KW"/>
</dbReference>
<dbReference type="InterPro" id="IPR019156">
    <property type="entry name" value="Ataxin-10_domain"/>
</dbReference>
<reference evidence="9 10" key="1">
    <citation type="journal article" date="2008" name="Nature">
        <title>Genome analysis of the platypus reveals unique signatures of evolution.</title>
        <authorList>
            <person name="Warren W.C."/>
            <person name="Hillier L.W."/>
            <person name="Marshall Graves J.A."/>
            <person name="Birney E."/>
            <person name="Ponting C.P."/>
            <person name="Grutzner F."/>
            <person name="Belov K."/>
            <person name="Miller W."/>
            <person name="Clarke L."/>
            <person name="Chinwalla A.T."/>
            <person name="Yang S.P."/>
            <person name="Heger A."/>
            <person name="Locke D.P."/>
            <person name="Miethke P."/>
            <person name="Waters P.D."/>
            <person name="Veyrunes F."/>
            <person name="Fulton L."/>
            <person name="Fulton B."/>
            <person name="Graves T."/>
            <person name="Wallis J."/>
            <person name="Puente X.S."/>
            <person name="Lopez-Otin C."/>
            <person name="Ordonez G.R."/>
            <person name="Eichler E.E."/>
            <person name="Chen L."/>
            <person name="Cheng Z."/>
            <person name="Deakin J.E."/>
            <person name="Alsop A."/>
            <person name="Thompson K."/>
            <person name="Kirby P."/>
            <person name="Papenfuss A.T."/>
            <person name="Wakefield M.J."/>
            <person name="Olender T."/>
            <person name="Lancet D."/>
            <person name="Huttley G.A."/>
            <person name="Smit A.F."/>
            <person name="Pask A."/>
            <person name="Temple-Smith P."/>
            <person name="Batzer M.A."/>
            <person name="Walker J.A."/>
            <person name="Konkel M.K."/>
            <person name="Harris R.S."/>
            <person name="Whittington C.M."/>
            <person name="Wong E.S."/>
            <person name="Gemmell N.J."/>
            <person name="Buschiazzo E."/>
            <person name="Vargas Jentzsch I.M."/>
            <person name="Merkel A."/>
            <person name="Schmitz J."/>
            <person name="Zemann A."/>
            <person name="Churakov G."/>
            <person name="Kriegs J.O."/>
            <person name="Brosius J."/>
            <person name="Murchison E.P."/>
            <person name="Sachidanandam R."/>
            <person name="Smith C."/>
            <person name="Hannon G.J."/>
            <person name="Tsend-Ayush E."/>
            <person name="McMillan D."/>
            <person name="Attenborough R."/>
            <person name="Rens W."/>
            <person name="Ferguson-Smith M."/>
            <person name="Lefevre C.M."/>
            <person name="Sharp J.A."/>
            <person name="Nicholas K.R."/>
            <person name="Ray D.A."/>
            <person name="Kube M."/>
            <person name="Reinhardt R."/>
            <person name="Pringle T.H."/>
            <person name="Taylor J."/>
            <person name="Jones R.C."/>
            <person name="Nixon B."/>
            <person name="Dacheux J.L."/>
            <person name="Niwa H."/>
            <person name="Sekita Y."/>
            <person name="Huang X."/>
            <person name="Stark A."/>
            <person name="Kheradpour P."/>
            <person name="Kellis M."/>
            <person name="Flicek P."/>
            <person name="Chen Y."/>
            <person name="Webber C."/>
            <person name="Hardison R."/>
            <person name="Nelson J."/>
            <person name="Hallsworth-Pepin K."/>
            <person name="Delehaunty K."/>
            <person name="Markovic C."/>
            <person name="Minx P."/>
            <person name="Feng Y."/>
            <person name="Kremitzki C."/>
            <person name="Mitreva M."/>
            <person name="Glasscock J."/>
            <person name="Wylie T."/>
            <person name="Wohldmann P."/>
            <person name="Thiru P."/>
            <person name="Nhan M.N."/>
            <person name="Pohl C.S."/>
            <person name="Smith S.M."/>
            <person name="Hou S."/>
            <person name="Nefedov M."/>
            <person name="de Jong P.J."/>
            <person name="Renfree M.B."/>
            <person name="Mardis E.R."/>
            <person name="Wilson R.K."/>
        </authorList>
    </citation>
    <scope>NUCLEOTIDE SEQUENCE [LARGE SCALE GENOMIC DNA]</scope>
    <source>
        <strain evidence="9 10">Glennie</strain>
    </source>
</reference>
<dbReference type="AlphaFoldDB" id="A0A6I8P5R2"/>
<evidence type="ECO:0000256" key="6">
    <source>
        <dbReference type="ARBA" id="ARBA00045173"/>
    </source>
</evidence>
<evidence type="ECO:0000313" key="10">
    <source>
        <dbReference type="Proteomes" id="UP000002279"/>
    </source>
</evidence>
<dbReference type="InterPro" id="IPR051374">
    <property type="entry name" value="Ataxin-10/CTR86_families"/>
</dbReference>
<dbReference type="GeneTree" id="ENSGT00390000010377"/>
<dbReference type="OrthoDB" id="379794at2759"/>
<feature type="compositionally biased region" description="Polar residues" evidence="7">
    <location>
        <begin position="488"/>
        <end position="497"/>
    </location>
</feature>
<dbReference type="GO" id="GO:0030496">
    <property type="term" value="C:midbody"/>
    <property type="evidence" value="ECO:0007669"/>
    <property type="project" value="UniProtKB-SubCell"/>
</dbReference>
<dbReference type="Gene3D" id="1.25.10.10">
    <property type="entry name" value="Leucine-rich Repeat Variant"/>
    <property type="match status" value="2"/>
</dbReference>
<dbReference type="Bgee" id="ENSOANG00000046694">
    <property type="expression patterns" value="Expressed in fibroblast and 8 other cell types or tissues"/>
</dbReference>
<feature type="compositionally biased region" description="Low complexity" evidence="7">
    <location>
        <begin position="9"/>
        <end position="21"/>
    </location>
</feature>
<evidence type="ECO:0000256" key="7">
    <source>
        <dbReference type="SAM" id="MobiDB-lite"/>
    </source>
</evidence>
<dbReference type="GeneID" id="103169670"/>
<evidence type="ECO:0000256" key="3">
    <source>
        <dbReference type="ARBA" id="ARBA00018804"/>
    </source>
</evidence>
<evidence type="ECO:0000259" key="8">
    <source>
        <dbReference type="Pfam" id="PF09759"/>
    </source>
</evidence>
<accession>A0A6I8P5R2</accession>
<dbReference type="CTD" id="25814"/>
<evidence type="ECO:0000256" key="1">
    <source>
        <dbReference type="ARBA" id="ARBA00004214"/>
    </source>
</evidence>
<feature type="domain" description="Ataxin-10" evidence="8">
    <location>
        <begin position="380"/>
        <end position="476"/>
    </location>
</feature>
<feature type="region of interest" description="Disordered" evidence="7">
    <location>
        <begin position="1"/>
        <end position="21"/>
    </location>
</feature>
<dbReference type="InterPro" id="IPR011989">
    <property type="entry name" value="ARM-like"/>
</dbReference>
<feature type="region of interest" description="Disordered" evidence="7">
    <location>
        <begin position="477"/>
        <end position="497"/>
    </location>
</feature>
<dbReference type="Proteomes" id="UP000002279">
    <property type="component" value="Chromosome 14"/>
</dbReference>
<sequence length="497" mass="53742">MAAPREASRGPAGSPAAPAAPAAPSALAQLQALRHLTALLTQQRHRDTASESVFQEVLQRLTEARREAEVASADWARREHPEPCLQLAAESFRCLRNACVRCPANQGVIRNLNLIGVAVDFICLLLRSRAEGESPSSAVRCGLQFLGNIATGNSDAQDDIWKRGFPEMFARCLSHPDAKVAAYSSMVLFTCLDPARTEDLLQEKHLAVAVPVIEACRNHPEAGWPTLIVTERLVRRPESVGAVYAKLSDRARVTLPDVLLEKLEGGDAASDPDTTATLRSLAGPLADAFRRTCRSVPTLASAPNADRQEAPAAADLLDALCRMSSDNHLLGSVQACPGLLEAAVAVLRLAHLAGKQTGNVSTPSPLLTGDADSPSPAAGFKSRLLRLIGNLCYGNRDNQDQVRRLDGIPLILDHCRVDDHDPLLSQWAIFAIRNLTERNGRNQEFIARMERRGLADPALLRSAGLSVEERDGRLTLRSTARDGDPRTVNGNPRTQLE</sequence>
<dbReference type="RefSeq" id="XP_028934727.1">
    <property type="nucleotide sequence ID" value="XM_029078894.2"/>
</dbReference>
<dbReference type="Pfam" id="PF09759">
    <property type="entry name" value="Atx10homo_assoc"/>
    <property type="match status" value="1"/>
</dbReference>
<comment type="subcellular location">
    <subcellularLocation>
        <location evidence="1">Midbody</location>
    </subcellularLocation>
</comment>
<protein>
    <recommendedName>
        <fullName evidence="3">Ataxin-10</fullName>
    </recommendedName>
</protein>
<dbReference type="FunCoup" id="A0A6I8P5R2">
    <property type="interactions" value="1656"/>
</dbReference>
<dbReference type="Ensembl" id="ENSOANT00000073640.1">
    <property type="protein sequence ID" value="ENSOANP00000049385.1"/>
    <property type="gene ID" value="ENSOANG00000046694.1"/>
</dbReference>
<organism evidence="9 10">
    <name type="scientific">Ornithorhynchus anatinus</name>
    <name type="common">Duckbill platypus</name>
    <dbReference type="NCBI Taxonomy" id="9258"/>
    <lineage>
        <taxon>Eukaryota</taxon>
        <taxon>Metazoa</taxon>
        <taxon>Chordata</taxon>
        <taxon>Craniata</taxon>
        <taxon>Vertebrata</taxon>
        <taxon>Euteleostomi</taxon>
        <taxon>Mammalia</taxon>
        <taxon>Monotremata</taxon>
        <taxon>Ornithorhynchidae</taxon>
        <taxon>Ornithorhynchus</taxon>
    </lineage>
</organism>